<dbReference type="InterPro" id="IPR009833">
    <property type="entry name" value="DUF1398"/>
</dbReference>
<evidence type="ECO:0000313" key="1">
    <source>
        <dbReference type="EMBL" id="QEX14736.1"/>
    </source>
</evidence>
<dbReference type="KEGG" id="htq:FRZ44_00110"/>
<dbReference type="SUPFAM" id="SSF160419">
    <property type="entry name" value="YdfO-like"/>
    <property type="match status" value="1"/>
</dbReference>
<name>A0A5J6MJ62_9PROT</name>
<evidence type="ECO:0008006" key="3">
    <source>
        <dbReference type="Google" id="ProtNLM"/>
    </source>
</evidence>
<dbReference type="Proteomes" id="UP000326202">
    <property type="component" value="Chromosome"/>
</dbReference>
<dbReference type="OrthoDB" id="7571760at2"/>
<dbReference type="InterPro" id="IPR036696">
    <property type="entry name" value="YdfO-like_sf"/>
</dbReference>
<keyword evidence="2" id="KW-1185">Reference proteome</keyword>
<accession>A0A5J6MJ62</accession>
<gene>
    <name evidence="1" type="ORF">FRZ44_00110</name>
</gene>
<proteinExistence type="predicted"/>
<organism evidence="1 2">
    <name type="scientific">Hypericibacter terrae</name>
    <dbReference type="NCBI Taxonomy" id="2602015"/>
    <lineage>
        <taxon>Bacteria</taxon>
        <taxon>Pseudomonadati</taxon>
        <taxon>Pseudomonadota</taxon>
        <taxon>Alphaproteobacteria</taxon>
        <taxon>Rhodospirillales</taxon>
        <taxon>Dongiaceae</taxon>
        <taxon>Hypericibacter</taxon>
    </lineage>
</organism>
<dbReference type="Pfam" id="PF07166">
    <property type="entry name" value="DUF1398"/>
    <property type="match status" value="1"/>
</dbReference>
<reference evidence="1 2" key="1">
    <citation type="submission" date="2019-08" db="EMBL/GenBank/DDBJ databases">
        <title>Hyperibacter terrae gen. nov., sp. nov. and Hyperibacter viscosus sp. nov., two new members in the family Rhodospirillaceae isolated from the rhizosphere of Hypericum perforatum.</title>
        <authorList>
            <person name="Noviana Z."/>
        </authorList>
    </citation>
    <scope>NUCLEOTIDE SEQUENCE [LARGE SCALE GENOMIC DNA]</scope>
    <source>
        <strain evidence="1 2">R5913</strain>
    </source>
</reference>
<dbReference type="Gene3D" id="3.30.1810.10">
    <property type="entry name" value="YdfO-like"/>
    <property type="match status" value="1"/>
</dbReference>
<dbReference type="RefSeq" id="WP_151175257.1">
    <property type="nucleotide sequence ID" value="NZ_CP042906.1"/>
</dbReference>
<sequence length="132" mass="14247">MDSHAKDVVREMTRASDEERITFPEVVGALTKAGVERYHADLVCASKTYYMPDGSFETTACHATDAAAPAFSAAGVDAAVRAVQAQKIRYREFCRQIAAAGCVGYFVTLAGRCAVYYGRGGETHVERFPGAK</sequence>
<dbReference type="AlphaFoldDB" id="A0A5J6MJ62"/>
<protein>
    <recommendedName>
        <fullName evidence="3">DUF1398 domain-containing protein</fullName>
    </recommendedName>
</protein>
<dbReference type="EMBL" id="CP042906">
    <property type="protein sequence ID" value="QEX14736.1"/>
    <property type="molecule type" value="Genomic_DNA"/>
</dbReference>
<evidence type="ECO:0000313" key="2">
    <source>
        <dbReference type="Proteomes" id="UP000326202"/>
    </source>
</evidence>